<feature type="compositionally biased region" description="Polar residues" evidence="1">
    <location>
        <begin position="163"/>
        <end position="177"/>
    </location>
</feature>
<accession>A0AAN6S750</accession>
<sequence>MRLDQMPLDDGEADSRSRHENVFDHRPHAREIGNRASGRPAPQMNTSVGNIWRTAIESGAFEDEDAAMVRGLDDLGGARLYDIKKKTGRILEAEIFANRHVPGNGPDISHHYLPRPPKAQPPGPKTTPLGDKLANLPRPQRVPSSAVRSAPHEARPTAKPTPNKEQQTRRAASSQVTARANLPAPSNVVHGLPLQPPPPEPARVIFKRAVKYTDRKYTPPVPAQVFLSAAKDPELGLFTLFVLNRTFCQWPITAWHNYITADEELVIQFRDGIPILTYDIQFKNARDLQEFLRAAEELRGGRNVVKPTAPDVSTKTNDPAIFEGTEDLLTSEKPASAAPLSVGSKQQPEPFLPPPSGSIPSERATSNDTNMGVSKADEWLIDFDAPVVSSDVVGNPTQRQSESSELLSTLEPWSYDEPVETASLLDSASQEDYGITDKKITMTLEQVIDLARNLLAVFTMEGKSGKTKKEMAETVEGVKQCFVEHYCLGEDSPLSVEDKAKFLEYIKLSQPATNVTNRRQYSTDELLAVRPYAKQPPAWLKELRFLPVPGKEVSQTSPVNEEASVTRDSSPYLDKSKSAMGWLMQKKSPSDEPVRIVSQGLPKAVEPRKTKLSGLKGSKWATPDATIKCENRFTGPGFEKNWPKGSDLHKLAQLDPEAQVTSCPNDVATFFFPPLSEGPSADEAIVAPRTTTAGQIVQKQCKNIVRKAAQVNLPLPHNVKITAPATMPVVEPAPLIALQGNLPPVRFHIS</sequence>
<comment type="caution">
    <text evidence="2">The sequence shown here is derived from an EMBL/GenBank/DDBJ whole genome shotgun (WGS) entry which is preliminary data.</text>
</comment>
<evidence type="ECO:0000313" key="3">
    <source>
        <dbReference type="Proteomes" id="UP001303473"/>
    </source>
</evidence>
<feature type="region of interest" description="Disordered" evidence="1">
    <location>
        <begin position="1"/>
        <end position="46"/>
    </location>
</feature>
<feature type="region of interest" description="Disordered" evidence="1">
    <location>
        <begin position="99"/>
        <end position="177"/>
    </location>
</feature>
<feature type="compositionally biased region" description="Basic and acidic residues" evidence="1">
    <location>
        <begin position="13"/>
        <end position="33"/>
    </location>
</feature>
<protein>
    <submittedName>
        <fullName evidence="2">Uncharacterized protein</fullName>
    </submittedName>
</protein>
<dbReference type="Proteomes" id="UP001303473">
    <property type="component" value="Unassembled WGS sequence"/>
</dbReference>
<dbReference type="EMBL" id="MU853775">
    <property type="protein sequence ID" value="KAK3942291.1"/>
    <property type="molecule type" value="Genomic_DNA"/>
</dbReference>
<organism evidence="2 3">
    <name type="scientific">Diplogelasinospora grovesii</name>
    <dbReference type="NCBI Taxonomy" id="303347"/>
    <lineage>
        <taxon>Eukaryota</taxon>
        <taxon>Fungi</taxon>
        <taxon>Dikarya</taxon>
        <taxon>Ascomycota</taxon>
        <taxon>Pezizomycotina</taxon>
        <taxon>Sordariomycetes</taxon>
        <taxon>Sordariomycetidae</taxon>
        <taxon>Sordariales</taxon>
        <taxon>Diplogelasinosporaceae</taxon>
        <taxon>Diplogelasinospora</taxon>
    </lineage>
</organism>
<keyword evidence="3" id="KW-1185">Reference proteome</keyword>
<feature type="region of interest" description="Disordered" evidence="1">
    <location>
        <begin position="334"/>
        <end position="369"/>
    </location>
</feature>
<evidence type="ECO:0000256" key="1">
    <source>
        <dbReference type="SAM" id="MobiDB-lite"/>
    </source>
</evidence>
<proteinExistence type="predicted"/>
<gene>
    <name evidence="2" type="ORF">QBC46DRAFT_309706</name>
</gene>
<evidence type="ECO:0000313" key="2">
    <source>
        <dbReference type="EMBL" id="KAK3942291.1"/>
    </source>
</evidence>
<feature type="region of interest" description="Disordered" evidence="1">
    <location>
        <begin position="551"/>
        <end position="571"/>
    </location>
</feature>
<dbReference type="AlphaFoldDB" id="A0AAN6S750"/>
<feature type="compositionally biased region" description="Pro residues" evidence="1">
    <location>
        <begin position="114"/>
        <end position="125"/>
    </location>
</feature>
<reference evidence="3" key="1">
    <citation type="journal article" date="2023" name="Mol. Phylogenet. Evol.">
        <title>Genome-scale phylogeny and comparative genomics of the fungal order Sordariales.</title>
        <authorList>
            <person name="Hensen N."/>
            <person name="Bonometti L."/>
            <person name="Westerberg I."/>
            <person name="Brannstrom I.O."/>
            <person name="Guillou S."/>
            <person name="Cros-Aarteil S."/>
            <person name="Calhoun S."/>
            <person name="Haridas S."/>
            <person name="Kuo A."/>
            <person name="Mondo S."/>
            <person name="Pangilinan J."/>
            <person name="Riley R."/>
            <person name="LaButti K."/>
            <person name="Andreopoulos B."/>
            <person name="Lipzen A."/>
            <person name="Chen C."/>
            <person name="Yan M."/>
            <person name="Daum C."/>
            <person name="Ng V."/>
            <person name="Clum A."/>
            <person name="Steindorff A."/>
            <person name="Ohm R.A."/>
            <person name="Martin F."/>
            <person name="Silar P."/>
            <person name="Natvig D.O."/>
            <person name="Lalanne C."/>
            <person name="Gautier V."/>
            <person name="Ament-Velasquez S.L."/>
            <person name="Kruys A."/>
            <person name="Hutchinson M.I."/>
            <person name="Powell A.J."/>
            <person name="Barry K."/>
            <person name="Miller A.N."/>
            <person name="Grigoriev I.V."/>
            <person name="Debuchy R."/>
            <person name="Gladieux P."/>
            <person name="Hiltunen Thoren M."/>
            <person name="Johannesson H."/>
        </authorList>
    </citation>
    <scope>NUCLEOTIDE SEQUENCE [LARGE SCALE GENOMIC DNA]</scope>
    <source>
        <strain evidence="3">CBS 340.73</strain>
    </source>
</reference>
<name>A0AAN6S750_9PEZI</name>